<proteinExistence type="predicted"/>
<dbReference type="HOGENOM" id="CLU_1723189_0_0_1"/>
<dbReference type="RefSeq" id="XP_012186414.1">
    <property type="nucleotide sequence ID" value="XM_012331024.1"/>
</dbReference>
<gene>
    <name evidence="2" type="ORF">PHSY_000383</name>
</gene>
<dbReference type="GeneID" id="24105693"/>
<evidence type="ECO:0000313" key="2">
    <source>
        <dbReference type="EMBL" id="GAC92827.1"/>
    </source>
</evidence>
<feature type="region of interest" description="Disordered" evidence="1">
    <location>
        <begin position="75"/>
        <end position="94"/>
    </location>
</feature>
<dbReference type="AlphaFoldDB" id="R9NWJ4"/>
<reference evidence="3" key="1">
    <citation type="journal article" date="2013" name="Genome Announc.">
        <title>Draft genome sequence of the basidiomycetous yeast-like fungus Pseudozyma hubeiensis SY62, which produces an abundant amount of the biosurfactant mannosylerythritol lipids.</title>
        <authorList>
            <person name="Konishi M."/>
            <person name="Hatada Y."/>
            <person name="Horiuchi J."/>
        </authorList>
    </citation>
    <scope>NUCLEOTIDE SEQUENCE [LARGE SCALE GENOMIC DNA]</scope>
    <source>
        <strain evidence="3">SY62</strain>
    </source>
</reference>
<dbReference type="EMBL" id="DF238769">
    <property type="protein sequence ID" value="GAC92827.1"/>
    <property type="molecule type" value="Genomic_DNA"/>
</dbReference>
<evidence type="ECO:0000313" key="3">
    <source>
        <dbReference type="Proteomes" id="UP000014071"/>
    </source>
</evidence>
<name>R9NWJ4_PSEHS</name>
<organism evidence="2 3">
    <name type="scientific">Pseudozyma hubeiensis (strain SY62)</name>
    <name type="common">Yeast</name>
    <dbReference type="NCBI Taxonomy" id="1305764"/>
    <lineage>
        <taxon>Eukaryota</taxon>
        <taxon>Fungi</taxon>
        <taxon>Dikarya</taxon>
        <taxon>Basidiomycota</taxon>
        <taxon>Ustilaginomycotina</taxon>
        <taxon>Ustilaginomycetes</taxon>
        <taxon>Ustilaginales</taxon>
        <taxon>Ustilaginaceae</taxon>
        <taxon>Pseudozyma</taxon>
    </lineage>
</organism>
<dbReference type="OrthoDB" id="10405462at2759"/>
<keyword evidence="3" id="KW-1185">Reference proteome</keyword>
<protein>
    <submittedName>
        <fullName evidence="2">Uncharacterized protein</fullName>
    </submittedName>
</protein>
<dbReference type="Proteomes" id="UP000014071">
    <property type="component" value="Unassembled WGS sequence"/>
</dbReference>
<accession>R9NWJ4</accession>
<sequence length="152" mass="16858">MSVVRQDDRQRAMLLSTRVRENATLSEPPQLSSQSDPYRINPSFLLLSAVRYHHESPTHHFDQDVHLHTTDTATTNPVKQGSGHAVETAKGKSVEGVSSADGKLCRVLQDAYDQHALELQGSEAGAQRLLACIVSVQLPHWSKMEEETMLTD</sequence>
<evidence type="ECO:0000256" key="1">
    <source>
        <dbReference type="SAM" id="MobiDB-lite"/>
    </source>
</evidence>